<keyword evidence="6" id="KW-0539">Nucleus</keyword>
<evidence type="ECO:0000256" key="3">
    <source>
        <dbReference type="ARBA" id="ARBA00014414"/>
    </source>
</evidence>
<accession>A0A443SHR4</accession>
<reference evidence="9 10" key="1">
    <citation type="journal article" date="2018" name="Gigascience">
        <title>Genomes of trombidid mites reveal novel predicted allergens and laterally-transferred genes associated with secondary metabolism.</title>
        <authorList>
            <person name="Dong X."/>
            <person name="Chaisiri K."/>
            <person name="Xia D."/>
            <person name="Armstrong S.D."/>
            <person name="Fang Y."/>
            <person name="Donnelly M.J."/>
            <person name="Kadowaki T."/>
            <person name="McGarry J.W."/>
            <person name="Darby A.C."/>
            <person name="Makepeace B.L."/>
        </authorList>
    </citation>
    <scope>NUCLEOTIDE SEQUENCE [LARGE SCALE GENOMIC DNA]</scope>
    <source>
        <strain evidence="9">UoL-UT</strain>
    </source>
</reference>
<dbReference type="InterPro" id="IPR003891">
    <property type="entry name" value="Initiation_fac_eIF4g_MI"/>
</dbReference>
<dbReference type="SMART" id="SM00544">
    <property type="entry name" value="MA3"/>
    <property type="match status" value="2"/>
</dbReference>
<dbReference type="GO" id="GO:0005634">
    <property type="term" value="C:nucleus"/>
    <property type="evidence" value="ECO:0007669"/>
    <property type="project" value="TreeGrafter"/>
</dbReference>
<evidence type="ECO:0000256" key="4">
    <source>
        <dbReference type="ARBA" id="ARBA00022490"/>
    </source>
</evidence>
<keyword evidence="5" id="KW-0677">Repeat</keyword>
<keyword evidence="10" id="KW-1185">Reference proteome</keyword>
<keyword evidence="4" id="KW-0963">Cytoplasm</keyword>
<comment type="subcellular location">
    <subcellularLocation>
        <location evidence="1">Cytoplasm</location>
    </subcellularLocation>
</comment>
<proteinExistence type="inferred from homology"/>
<dbReference type="PANTHER" id="PTHR12626">
    <property type="entry name" value="PROGRAMMED CELL DEATH 4"/>
    <property type="match status" value="1"/>
</dbReference>
<dbReference type="AlphaFoldDB" id="A0A443SHR4"/>
<sequence length="378" mass="42327">MNAVFAGGAGGKGTWGKPGSELVGVEESIDDPADPNYDSDSQDICKFEAITPPLNEDEIEKRVTPLISEYFEHGDTEEVAYSLEELNLGDNVYQILVIAVTLAMERKASHREMTSVLISDLYGRILPEIEIERGFDILLKSLPDLILDTPTAPTVLGNFIARAVADDCIPPKFVQNCKMLGECPHIRDAIDHASALLNMKHGLVRLDSVWGVCGGMRPVKYLIRQIKLLLSEYVSSGDIEEATQCLRELEVPHFHHELVYEAVLMVIDDLRERTLDLICMLLKSLCSSAVVTIDQLKNVSDYRLPTETNYFSQGFIRVYEEMPEICIDVPQAYTMLEKLVNKCVAQNFFPSELVKLIPTRGRKRFVSEGDGGRVKEDE</sequence>
<dbReference type="Pfam" id="PF02847">
    <property type="entry name" value="MA3"/>
    <property type="match status" value="3"/>
</dbReference>
<feature type="domain" description="MI" evidence="8">
    <location>
        <begin position="221"/>
        <end position="359"/>
    </location>
</feature>
<dbReference type="Proteomes" id="UP000288716">
    <property type="component" value="Unassembled WGS sequence"/>
</dbReference>
<evidence type="ECO:0000256" key="7">
    <source>
        <dbReference type="SAM" id="MobiDB-lite"/>
    </source>
</evidence>
<dbReference type="PROSITE" id="PS51366">
    <property type="entry name" value="MI"/>
    <property type="match status" value="2"/>
</dbReference>
<evidence type="ECO:0000256" key="5">
    <source>
        <dbReference type="ARBA" id="ARBA00022737"/>
    </source>
</evidence>
<dbReference type="FunFam" id="1.25.40.180:FF:000008">
    <property type="entry name" value="Programmed cell death protein 4"/>
    <property type="match status" value="1"/>
</dbReference>
<comment type="caution">
    <text evidence="9">The sequence shown here is derived from an EMBL/GenBank/DDBJ whole genome shotgun (WGS) entry which is preliminary data.</text>
</comment>
<evidence type="ECO:0000259" key="8">
    <source>
        <dbReference type="PROSITE" id="PS51366"/>
    </source>
</evidence>
<organism evidence="9 10">
    <name type="scientific">Leptotrombidium deliense</name>
    <dbReference type="NCBI Taxonomy" id="299467"/>
    <lineage>
        <taxon>Eukaryota</taxon>
        <taxon>Metazoa</taxon>
        <taxon>Ecdysozoa</taxon>
        <taxon>Arthropoda</taxon>
        <taxon>Chelicerata</taxon>
        <taxon>Arachnida</taxon>
        <taxon>Acari</taxon>
        <taxon>Acariformes</taxon>
        <taxon>Trombidiformes</taxon>
        <taxon>Prostigmata</taxon>
        <taxon>Anystina</taxon>
        <taxon>Parasitengona</taxon>
        <taxon>Trombiculoidea</taxon>
        <taxon>Trombiculidae</taxon>
        <taxon>Leptotrombidium</taxon>
    </lineage>
</organism>
<evidence type="ECO:0000256" key="2">
    <source>
        <dbReference type="ARBA" id="ARBA00005497"/>
    </source>
</evidence>
<dbReference type="OrthoDB" id="414546at2759"/>
<feature type="domain" description="MI" evidence="8">
    <location>
        <begin position="58"/>
        <end position="179"/>
    </location>
</feature>
<dbReference type="EMBL" id="NCKV01002299">
    <property type="protein sequence ID" value="RWS27032.1"/>
    <property type="molecule type" value="Genomic_DNA"/>
</dbReference>
<gene>
    <name evidence="9" type="ORF">B4U80_03539</name>
</gene>
<dbReference type="GO" id="GO:0045892">
    <property type="term" value="P:negative regulation of DNA-templated transcription"/>
    <property type="evidence" value="ECO:0007669"/>
    <property type="project" value="InterPro"/>
</dbReference>
<protein>
    <recommendedName>
        <fullName evidence="3">Programmed cell death protein 4</fullName>
    </recommendedName>
</protein>
<comment type="similarity">
    <text evidence="2">Belongs to the PDCD4 family.</text>
</comment>
<dbReference type="InterPro" id="IPR039778">
    <property type="entry name" value="PDCD4"/>
</dbReference>
<dbReference type="InterPro" id="IPR016024">
    <property type="entry name" value="ARM-type_fold"/>
</dbReference>
<evidence type="ECO:0000313" key="10">
    <source>
        <dbReference type="Proteomes" id="UP000288716"/>
    </source>
</evidence>
<dbReference type="VEuPathDB" id="VectorBase:LDEU005009"/>
<dbReference type="FunFam" id="1.25.40.180:FF:000009">
    <property type="entry name" value="programmed cell death protein 4"/>
    <property type="match status" value="1"/>
</dbReference>
<dbReference type="PANTHER" id="PTHR12626:SF0">
    <property type="entry name" value="PROGRAMMED CELL DEATH PROTEIN 4"/>
    <property type="match status" value="1"/>
</dbReference>
<dbReference type="SUPFAM" id="SSF48371">
    <property type="entry name" value="ARM repeat"/>
    <property type="match status" value="2"/>
</dbReference>
<dbReference type="STRING" id="299467.A0A443SHR4"/>
<dbReference type="Gene3D" id="1.25.40.180">
    <property type="match status" value="2"/>
</dbReference>
<dbReference type="GO" id="GO:0005829">
    <property type="term" value="C:cytosol"/>
    <property type="evidence" value="ECO:0007669"/>
    <property type="project" value="TreeGrafter"/>
</dbReference>
<evidence type="ECO:0000256" key="1">
    <source>
        <dbReference type="ARBA" id="ARBA00004496"/>
    </source>
</evidence>
<feature type="region of interest" description="Disordered" evidence="7">
    <location>
        <begin position="16"/>
        <end position="40"/>
    </location>
</feature>
<evidence type="ECO:0000313" key="9">
    <source>
        <dbReference type="EMBL" id="RWS27032.1"/>
    </source>
</evidence>
<evidence type="ECO:0000256" key="6">
    <source>
        <dbReference type="ARBA" id="ARBA00023242"/>
    </source>
</evidence>
<name>A0A443SHR4_9ACAR</name>